<evidence type="ECO:0000313" key="13">
    <source>
        <dbReference type="Proteomes" id="UP000194236"/>
    </source>
</evidence>
<dbReference type="SUPFAM" id="SSF53850">
    <property type="entry name" value="Periplasmic binding protein-like II"/>
    <property type="match status" value="1"/>
</dbReference>
<evidence type="ECO:0000313" key="12">
    <source>
        <dbReference type="EMBL" id="OTF81179.1"/>
    </source>
</evidence>
<dbReference type="FunFam" id="3.40.190.10:FF:000210">
    <property type="entry name" value="Glutamate receptor ionotropic, kainate 1"/>
    <property type="match status" value="1"/>
</dbReference>
<accession>A0A1Y3BJR2</accession>
<dbReference type="OrthoDB" id="6515496at2759"/>
<keyword evidence="9" id="KW-1071">Ligand-gated ion channel</keyword>
<dbReference type="GO" id="GO:0015276">
    <property type="term" value="F:ligand-gated monoatomic ion channel activity"/>
    <property type="evidence" value="ECO:0007669"/>
    <property type="project" value="InterPro"/>
</dbReference>
<comment type="caution">
    <text evidence="12">The sequence shown here is derived from an EMBL/GenBank/DDBJ whole genome shotgun (WGS) entry which is preliminary data.</text>
</comment>
<keyword evidence="3" id="KW-0812">Transmembrane</keyword>
<evidence type="ECO:0000256" key="5">
    <source>
        <dbReference type="ARBA" id="ARBA00023065"/>
    </source>
</evidence>
<proteinExistence type="predicted"/>
<keyword evidence="7" id="KW-0675">Receptor</keyword>
<evidence type="ECO:0000256" key="1">
    <source>
        <dbReference type="ARBA" id="ARBA00004141"/>
    </source>
</evidence>
<dbReference type="InterPro" id="IPR019594">
    <property type="entry name" value="Glu/Gly-bd"/>
</dbReference>
<organism evidence="12 13">
    <name type="scientific">Euroglyphus maynei</name>
    <name type="common">Mayne's house dust mite</name>
    <dbReference type="NCBI Taxonomy" id="6958"/>
    <lineage>
        <taxon>Eukaryota</taxon>
        <taxon>Metazoa</taxon>
        <taxon>Ecdysozoa</taxon>
        <taxon>Arthropoda</taxon>
        <taxon>Chelicerata</taxon>
        <taxon>Arachnida</taxon>
        <taxon>Acari</taxon>
        <taxon>Acariformes</taxon>
        <taxon>Sarcoptiformes</taxon>
        <taxon>Astigmata</taxon>
        <taxon>Psoroptidia</taxon>
        <taxon>Analgoidea</taxon>
        <taxon>Pyroglyphidae</taxon>
        <taxon>Pyroglyphinae</taxon>
        <taxon>Euroglyphus</taxon>
    </lineage>
</organism>
<dbReference type="Proteomes" id="UP000194236">
    <property type="component" value="Unassembled WGS sequence"/>
</dbReference>
<keyword evidence="4" id="KW-1133">Transmembrane helix</keyword>
<keyword evidence="6" id="KW-0472">Membrane</keyword>
<evidence type="ECO:0000256" key="2">
    <source>
        <dbReference type="ARBA" id="ARBA00022448"/>
    </source>
</evidence>
<gene>
    <name evidence="12" type="ORF">BLA29_010792</name>
</gene>
<comment type="subcellular location">
    <subcellularLocation>
        <location evidence="1">Membrane</location>
        <topology evidence="1">Multi-pass membrane protein</topology>
    </subcellularLocation>
</comment>
<keyword evidence="8" id="KW-0325">Glycoprotein</keyword>
<evidence type="ECO:0000256" key="3">
    <source>
        <dbReference type="ARBA" id="ARBA00022692"/>
    </source>
</evidence>
<dbReference type="SMART" id="SM00918">
    <property type="entry name" value="Lig_chan-Glu_bd"/>
    <property type="match status" value="1"/>
</dbReference>
<dbReference type="GO" id="GO:0016020">
    <property type="term" value="C:membrane"/>
    <property type="evidence" value="ECO:0007669"/>
    <property type="project" value="UniProtKB-SubCell"/>
</dbReference>
<dbReference type="EMBL" id="MUJZ01014933">
    <property type="protein sequence ID" value="OTF81179.1"/>
    <property type="molecule type" value="Genomic_DNA"/>
</dbReference>
<sequence length="106" mass="12304">MIVGSWDPNELAYKRLRIKPEWQSTFQIGTLENKTLRVTTILNDPYCMYTESSETKIGNERFEGYIIDLVEELSKLLGFKYIFKLVDDGVYGTNENGEWNGLIVNE</sequence>
<evidence type="ECO:0000256" key="4">
    <source>
        <dbReference type="ARBA" id="ARBA00022989"/>
    </source>
</evidence>
<name>A0A1Y3BJR2_EURMA</name>
<evidence type="ECO:0000256" key="6">
    <source>
        <dbReference type="ARBA" id="ARBA00023136"/>
    </source>
</evidence>
<keyword evidence="2" id="KW-0813">Transport</keyword>
<dbReference type="Pfam" id="PF10613">
    <property type="entry name" value="Lig_chan-Glu_bd"/>
    <property type="match status" value="1"/>
</dbReference>
<keyword evidence="13" id="KW-1185">Reference proteome</keyword>
<reference evidence="12 13" key="1">
    <citation type="submission" date="2017-03" db="EMBL/GenBank/DDBJ databases">
        <title>Genome Survey of Euroglyphus maynei.</title>
        <authorList>
            <person name="Arlian L.G."/>
            <person name="Morgan M.S."/>
            <person name="Rider S.D."/>
        </authorList>
    </citation>
    <scope>NUCLEOTIDE SEQUENCE [LARGE SCALE GENOMIC DNA]</scope>
    <source>
        <strain evidence="12">Arlian Lab</strain>
        <tissue evidence="12">Whole body</tissue>
    </source>
</reference>
<evidence type="ECO:0000256" key="10">
    <source>
        <dbReference type="ARBA" id="ARBA00023303"/>
    </source>
</evidence>
<evidence type="ECO:0000256" key="8">
    <source>
        <dbReference type="ARBA" id="ARBA00023180"/>
    </source>
</evidence>
<evidence type="ECO:0000256" key="9">
    <source>
        <dbReference type="ARBA" id="ARBA00023286"/>
    </source>
</evidence>
<feature type="domain" description="Ionotropic glutamate receptor L-glutamate and glycine-binding" evidence="11">
    <location>
        <begin position="45"/>
        <end position="105"/>
    </location>
</feature>
<protein>
    <recommendedName>
        <fullName evidence="11">Ionotropic glutamate receptor L-glutamate and glycine-binding domain-containing protein</fullName>
    </recommendedName>
</protein>
<keyword evidence="5" id="KW-0406">Ion transport</keyword>
<dbReference type="AlphaFoldDB" id="A0A1Y3BJR2"/>
<evidence type="ECO:0000256" key="7">
    <source>
        <dbReference type="ARBA" id="ARBA00023170"/>
    </source>
</evidence>
<keyword evidence="10" id="KW-0407">Ion channel</keyword>
<evidence type="ECO:0000259" key="11">
    <source>
        <dbReference type="SMART" id="SM00918"/>
    </source>
</evidence>
<dbReference type="Gene3D" id="3.40.190.10">
    <property type="entry name" value="Periplasmic binding protein-like II"/>
    <property type="match status" value="1"/>
</dbReference>